<proteinExistence type="inferred from homology"/>
<reference evidence="5" key="1">
    <citation type="submission" date="2025-08" db="UniProtKB">
        <authorList>
            <consortium name="Ensembl"/>
        </authorList>
    </citation>
    <scope>IDENTIFICATION</scope>
</reference>
<dbReference type="GO" id="GO:0006228">
    <property type="term" value="P:UTP biosynthetic process"/>
    <property type="evidence" value="ECO:0007669"/>
    <property type="project" value="InterPro"/>
</dbReference>
<dbReference type="SUPFAM" id="SSF52833">
    <property type="entry name" value="Thioredoxin-like"/>
    <property type="match status" value="1"/>
</dbReference>
<comment type="caution">
    <text evidence="2">Lacks conserved residue(s) required for the propagation of feature annotation.</text>
</comment>
<name>A0A671S8V2_9TELE</name>
<evidence type="ECO:0000259" key="4">
    <source>
        <dbReference type="SMART" id="SM00562"/>
    </source>
</evidence>
<evidence type="ECO:0000313" key="6">
    <source>
        <dbReference type="Proteomes" id="UP000472260"/>
    </source>
</evidence>
<evidence type="ECO:0000256" key="2">
    <source>
        <dbReference type="PROSITE-ProRule" id="PRU00706"/>
    </source>
</evidence>
<dbReference type="GO" id="GO:0004550">
    <property type="term" value="F:nucleoside diphosphate kinase activity"/>
    <property type="evidence" value="ECO:0007669"/>
    <property type="project" value="InterPro"/>
</dbReference>
<comment type="similarity">
    <text evidence="1 2 3">Belongs to the NDK family.</text>
</comment>
<dbReference type="SUPFAM" id="SSF54919">
    <property type="entry name" value="Nucleoside diphosphate kinase, NDK"/>
    <property type="match status" value="3"/>
</dbReference>
<dbReference type="Pfam" id="PF00085">
    <property type="entry name" value="Thioredoxin"/>
    <property type="match status" value="1"/>
</dbReference>
<dbReference type="AlphaFoldDB" id="A0A671S8V2"/>
<organism evidence="5 6">
    <name type="scientific">Sinocyclocheilus anshuiensis</name>
    <dbReference type="NCBI Taxonomy" id="1608454"/>
    <lineage>
        <taxon>Eukaryota</taxon>
        <taxon>Metazoa</taxon>
        <taxon>Chordata</taxon>
        <taxon>Craniata</taxon>
        <taxon>Vertebrata</taxon>
        <taxon>Euteleostomi</taxon>
        <taxon>Actinopterygii</taxon>
        <taxon>Neopterygii</taxon>
        <taxon>Teleostei</taxon>
        <taxon>Ostariophysi</taxon>
        <taxon>Cypriniformes</taxon>
        <taxon>Cyprinidae</taxon>
        <taxon>Cyprininae</taxon>
        <taxon>Sinocyclocheilus</taxon>
    </lineage>
</organism>
<dbReference type="InterPro" id="IPR036850">
    <property type="entry name" value="NDK-like_dom_sf"/>
</dbReference>
<dbReference type="CDD" id="cd04416">
    <property type="entry name" value="NDPk_TX"/>
    <property type="match status" value="2"/>
</dbReference>
<dbReference type="Gene3D" id="3.40.30.10">
    <property type="entry name" value="Glutaredoxin"/>
    <property type="match status" value="1"/>
</dbReference>
<dbReference type="InterPro" id="IPR051766">
    <property type="entry name" value="TXND_domain-containing"/>
</dbReference>
<dbReference type="GO" id="GO:0006183">
    <property type="term" value="P:GTP biosynthetic process"/>
    <property type="evidence" value="ECO:0007669"/>
    <property type="project" value="InterPro"/>
</dbReference>
<evidence type="ECO:0000256" key="3">
    <source>
        <dbReference type="RuleBase" id="RU004011"/>
    </source>
</evidence>
<dbReference type="PANTHER" id="PTHR46135">
    <property type="entry name" value="NME/NM23 FAMILY MEMBER 8"/>
    <property type="match status" value="1"/>
</dbReference>
<evidence type="ECO:0000313" key="5">
    <source>
        <dbReference type="Ensembl" id="ENSSANP00000093023.1"/>
    </source>
</evidence>
<feature type="domain" description="Nucleoside diphosphate kinase-like" evidence="4">
    <location>
        <begin position="106"/>
        <end position="258"/>
    </location>
</feature>
<dbReference type="PANTHER" id="PTHR46135:SF5">
    <property type="entry name" value="THIOREDOXIN DOMAIN-CONTAINING PROTEIN 6 ISOFORM X1"/>
    <property type="match status" value="1"/>
</dbReference>
<dbReference type="GO" id="GO:0006241">
    <property type="term" value="P:CTP biosynthetic process"/>
    <property type="evidence" value="ECO:0007669"/>
    <property type="project" value="InterPro"/>
</dbReference>
<dbReference type="InterPro" id="IPR036249">
    <property type="entry name" value="Thioredoxin-like_sf"/>
</dbReference>
<dbReference type="InterPro" id="IPR017937">
    <property type="entry name" value="Thioredoxin_CS"/>
</dbReference>
<dbReference type="PROSITE" id="PS51374">
    <property type="entry name" value="NDPK_LIKE"/>
    <property type="match status" value="2"/>
</dbReference>
<dbReference type="PRINTS" id="PR01243">
    <property type="entry name" value="NUCDPKINASE"/>
</dbReference>
<protein>
    <submittedName>
        <fullName evidence="5">NME/NM23 family member 8</fullName>
    </submittedName>
</protein>
<accession>A0A671S8V2</accession>
<dbReference type="InterPro" id="IPR034907">
    <property type="entry name" value="NDK-like_dom"/>
</dbReference>
<dbReference type="InterPro" id="IPR013766">
    <property type="entry name" value="Thioredoxin_domain"/>
</dbReference>
<dbReference type="Proteomes" id="UP000472260">
    <property type="component" value="Unassembled WGS sequence"/>
</dbReference>
<dbReference type="CDD" id="cd02948">
    <property type="entry name" value="TRX_NDPK"/>
    <property type="match status" value="1"/>
</dbReference>
<dbReference type="Gene3D" id="3.30.70.141">
    <property type="entry name" value="Nucleoside diphosphate kinase-like domain"/>
    <property type="match status" value="3"/>
</dbReference>
<dbReference type="Pfam" id="PF00334">
    <property type="entry name" value="NDK"/>
    <property type="match status" value="2"/>
</dbReference>
<dbReference type="SMART" id="SM00562">
    <property type="entry name" value="NDK"/>
    <property type="match status" value="2"/>
</dbReference>
<sequence>MQVNINNDDQWGEVLATKGLIVADVYQQWCGPCRAVVSLFRKIKNELGDELLHFATAEADGIEALEKYRGKCEPTFLFYAGGQLVSVLRGPNASLLQRVIQEELSKEKNVLAHGAARRAVSYSTHLPTVITVWTTDDIQDAGFVILAHEERTLSEAEAQDFYQHKAAEPYFQELIQFMSSGPLHVLVISKTEGCEDVIPAWREFIGPPDVEEARRMQPESLRAQYGTETLLNALHGSSDSEQASRELAFFFPSFRMAMEHVERTLALIRPDAARENREEILGQIHEAGFTVVMQRELMLSEDQVRQFYSDHLEQEYFPSLLESMTGGPVLALALVKERAVEHWRNILGPTDPIQAKNEQSDSLRAQFSCGSSSINQLHGSGSSEEAEREIGFFFPPEDTLAIIKPDTQHKEEILEEIQEMAEEFYKEHRDKPFFSQLVDYIHAGERCPRILQHSARAPEDTVPLRRHQL</sequence>
<reference evidence="5" key="2">
    <citation type="submission" date="2025-09" db="UniProtKB">
        <authorList>
            <consortium name="Ensembl"/>
        </authorList>
    </citation>
    <scope>IDENTIFICATION</scope>
</reference>
<dbReference type="PROSITE" id="PS00194">
    <property type="entry name" value="THIOREDOXIN_1"/>
    <property type="match status" value="1"/>
</dbReference>
<evidence type="ECO:0000256" key="1">
    <source>
        <dbReference type="ARBA" id="ARBA00008142"/>
    </source>
</evidence>
<dbReference type="InterPro" id="IPR001564">
    <property type="entry name" value="Nucleoside_diP_kinase"/>
</dbReference>
<feature type="domain" description="Nucleoside diphosphate kinase-like" evidence="4">
    <location>
        <begin position="261"/>
        <end position="401"/>
    </location>
</feature>
<dbReference type="Ensembl" id="ENSSANT00000098821.1">
    <property type="protein sequence ID" value="ENSSANP00000093023.1"/>
    <property type="gene ID" value="ENSSANG00000045893.1"/>
</dbReference>
<keyword evidence="6" id="KW-1185">Reference proteome</keyword>